<keyword evidence="1" id="KW-0812">Transmembrane</keyword>
<sequence>SQSLFNQIYVSDIGLVGSGVFAYFVAIIFYIVIFFIG</sequence>
<keyword evidence="1" id="KW-1133">Transmembrane helix</keyword>
<evidence type="ECO:0000313" key="2">
    <source>
        <dbReference type="EMBL" id="GAI84865.1"/>
    </source>
</evidence>
<feature type="transmembrane region" description="Helical" evidence="1">
    <location>
        <begin position="13"/>
        <end position="36"/>
    </location>
</feature>
<protein>
    <submittedName>
        <fullName evidence="2">Uncharacterized protein</fullName>
    </submittedName>
</protein>
<dbReference type="EMBL" id="BARW01012523">
    <property type="protein sequence ID" value="GAI84865.1"/>
    <property type="molecule type" value="Genomic_DNA"/>
</dbReference>
<comment type="caution">
    <text evidence="2">The sequence shown here is derived from an EMBL/GenBank/DDBJ whole genome shotgun (WGS) entry which is preliminary data.</text>
</comment>
<accession>X1TBB5</accession>
<evidence type="ECO:0000256" key="1">
    <source>
        <dbReference type="SAM" id="Phobius"/>
    </source>
</evidence>
<keyword evidence="1" id="KW-0472">Membrane</keyword>
<name>X1TBB5_9ZZZZ</name>
<gene>
    <name evidence="2" type="ORF">S12H4_23531</name>
</gene>
<proteinExistence type="predicted"/>
<reference evidence="2" key="1">
    <citation type="journal article" date="2014" name="Front. Microbiol.">
        <title>High frequency of phylogenetically diverse reductive dehalogenase-homologous genes in deep subseafloor sedimentary metagenomes.</title>
        <authorList>
            <person name="Kawai M."/>
            <person name="Futagami T."/>
            <person name="Toyoda A."/>
            <person name="Takaki Y."/>
            <person name="Nishi S."/>
            <person name="Hori S."/>
            <person name="Arai W."/>
            <person name="Tsubouchi T."/>
            <person name="Morono Y."/>
            <person name="Uchiyama I."/>
            <person name="Ito T."/>
            <person name="Fujiyama A."/>
            <person name="Inagaki F."/>
            <person name="Takami H."/>
        </authorList>
    </citation>
    <scope>NUCLEOTIDE SEQUENCE</scope>
    <source>
        <strain evidence="2">Expedition CK06-06</strain>
    </source>
</reference>
<organism evidence="2">
    <name type="scientific">marine sediment metagenome</name>
    <dbReference type="NCBI Taxonomy" id="412755"/>
    <lineage>
        <taxon>unclassified sequences</taxon>
        <taxon>metagenomes</taxon>
        <taxon>ecological metagenomes</taxon>
    </lineage>
</organism>
<feature type="non-terminal residue" evidence="2">
    <location>
        <position position="1"/>
    </location>
</feature>
<dbReference type="AlphaFoldDB" id="X1TBB5"/>